<accession>A0A642UGT1</accession>
<dbReference type="InterPro" id="IPR029063">
    <property type="entry name" value="SAM-dependent_MTases_sf"/>
</dbReference>
<keyword evidence="6" id="KW-1185">Reference proteome</keyword>
<dbReference type="SUPFAM" id="SSF53335">
    <property type="entry name" value="S-adenosyl-L-methionine-dependent methyltransferases"/>
    <property type="match status" value="1"/>
</dbReference>
<dbReference type="GO" id="GO:0008757">
    <property type="term" value="F:S-adenosylmethionine-dependent methyltransferase activity"/>
    <property type="evidence" value="ECO:0007669"/>
    <property type="project" value="InterPro"/>
</dbReference>
<sequence length="285" mass="33097">MVLMQSEDDDPSGYYLPSTPHIYQEVYEHHQGGWSRALDLSPGSKKVVRELSKKFKSVVTLDPIRLDIWSQEQQDIFVEKLKDIPDESHDLVTIGEAAHWFEQEVFDHIGRILKPNGTLAMWIYAKPYVPGSDVATETINQIFFKYNQLLPYSEKMDKVIQNMNSGLDKIKIPKDYFKIGVNRVRVNYSNENFINVAGAYPTHLQLDLTISDVDRITHIYRNDFLSIKKPLDWFAGFMNSLFPSQQINFGQQFKREYQILEQEFGPKTNIPFSWSMNMVLATKSC</sequence>
<comment type="caution">
    <text evidence="5">The sequence shown here is derived from an EMBL/GenBank/DDBJ whole genome shotgun (WGS) entry which is preliminary data.</text>
</comment>
<dbReference type="InterPro" id="IPR051052">
    <property type="entry name" value="Diverse_substrate_MTase"/>
</dbReference>
<dbReference type="PANTHER" id="PTHR44942">
    <property type="entry name" value="METHYLTRANSF_11 DOMAIN-CONTAINING PROTEIN"/>
    <property type="match status" value="1"/>
</dbReference>
<dbReference type="EMBL" id="SWFS01000575">
    <property type="protein sequence ID" value="KAA8896749.1"/>
    <property type="molecule type" value="Genomic_DNA"/>
</dbReference>
<evidence type="ECO:0000259" key="4">
    <source>
        <dbReference type="Pfam" id="PF08241"/>
    </source>
</evidence>
<evidence type="ECO:0000256" key="1">
    <source>
        <dbReference type="ARBA" id="ARBA00008361"/>
    </source>
</evidence>
<name>A0A642UGT1_9ASCO</name>
<dbReference type="InterPro" id="IPR013216">
    <property type="entry name" value="Methyltransf_11"/>
</dbReference>
<evidence type="ECO:0000256" key="3">
    <source>
        <dbReference type="ARBA" id="ARBA00022679"/>
    </source>
</evidence>
<dbReference type="Proteomes" id="UP000761534">
    <property type="component" value="Unassembled WGS sequence"/>
</dbReference>
<dbReference type="Pfam" id="PF08241">
    <property type="entry name" value="Methyltransf_11"/>
    <property type="match status" value="1"/>
</dbReference>
<evidence type="ECO:0000313" key="5">
    <source>
        <dbReference type="EMBL" id="KAA8896749.1"/>
    </source>
</evidence>
<dbReference type="VEuPathDB" id="FungiDB:TRICI_006834"/>
<protein>
    <recommendedName>
        <fullName evidence="4">Methyltransferase type 11 domain-containing protein</fullName>
    </recommendedName>
</protein>
<dbReference type="AlphaFoldDB" id="A0A642UGT1"/>
<keyword evidence="3" id="KW-0808">Transferase</keyword>
<dbReference type="GO" id="GO:0032259">
    <property type="term" value="P:methylation"/>
    <property type="evidence" value="ECO:0007669"/>
    <property type="project" value="UniProtKB-KW"/>
</dbReference>
<dbReference type="OrthoDB" id="10027013at2759"/>
<dbReference type="PANTHER" id="PTHR44942:SF4">
    <property type="entry name" value="METHYLTRANSFERASE TYPE 11 DOMAIN-CONTAINING PROTEIN"/>
    <property type="match status" value="1"/>
</dbReference>
<proteinExistence type="inferred from homology"/>
<feature type="domain" description="Methyltransferase type 11" evidence="4">
    <location>
        <begin position="38"/>
        <end position="120"/>
    </location>
</feature>
<reference evidence="5" key="1">
    <citation type="journal article" date="2019" name="G3 (Bethesda)">
        <title>Genome Assemblies of Two Rare Opportunistic Yeast Pathogens: Diutina rugosa (syn. Candida rugosa) and Trichomonascus ciferrii (syn. Candida ciferrii).</title>
        <authorList>
            <person name="Mixao V."/>
            <person name="Saus E."/>
            <person name="Hansen A.P."/>
            <person name="Lass-Florl C."/>
            <person name="Gabaldon T."/>
        </authorList>
    </citation>
    <scope>NUCLEOTIDE SEQUENCE</scope>
    <source>
        <strain evidence="5">CBS 4856</strain>
    </source>
</reference>
<comment type="similarity">
    <text evidence="1">Belongs to the methyltransferase superfamily.</text>
</comment>
<evidence type="ECO:0000313" key="6">
    <source>
        <dbReference type="Proteomes" id="UP000761534"/>
    </source>
</evidence>
<keyword evidence="2" id="KW-0489">Methyltransferase</keyword>
<evidence type="ECO:0000256" key="2">
    <source>
        <dbReference type="ARBA" id="ARBA00022603"/>
    </source>
</evidence>
<gene>
    <name evidence="5" type="ORF">TRICI_006834</name>
</gene>
<dbReference type="Gene3D" id="3.40.50.150">
    <property type="entry name" value="Vaccinia Virus protein VP39"/>
    <property type="match status" value="1"/>
</dbReference>
<organism evidence="5 6">
    <name type="scientific">Trichomonascus ciferrii</name>
    <dbReference type="NCBI Taxonomy" id="44093"/>
    <lineage>
        <taxon>Eukaryota</taxon>
        <taxon>Fungi</taxon>
        <taxon>Dikarya</taxon>
        <taxon>Ascomycota</taxon>
        <taxon>Saccharomycotina</taxon>
        <taxon>Dipodascomycetes</taxon>
        <taxon>Dipodascales</taxon>
        <taxon>Trichomonascaceae</taxon>
        <taxon>Trichomonascus</taxon>
        <taxon>Trichomonascus ciferrii complex</taxon>
    </lineage>
</organism>